<accession>A0A839GG15</accession>
<reference evidence="2 3" key="1">
    <citation type="submission" date="2020-08" db="EMBL/GenBank/DDBJ databases">
        <title>Genomic Encyclopedia of Type Strains, Phase IV (KMG-IV): sequencing the most valuable type-strain genomes for metagenomic binning, comparative biology and taxonomic classification.</title>
        <authorList>
            <person name="Goeker M."/>
        </authorList>
    </citation>
    <scope>NUCLEOTIDE SEQUENCE [LARGE SCALE GENOMIC DNA]</scope>
    <source>
        <strain evidence="2 3">DSM 29854</strain>
    </source>
</reference>
<sequence>MRVSLSSSSASSLPAPSGEAKEEALRFGAFFRKTAPKQKDLLKGFQQVFLFFKEGEGA</sequence>
<proteinExistence type="predicted"/>
<name>A0A839GG15_9BACT</name>
<gene>
    <name evidence="2" type="ORF">FHS90_002541</name>
</gene>
<dbReference type="EMBL" id="JACJIQ010000009">
    <property type="protein sequence ID" value="MBA9077822.1"/>
    <property type="molecule type" value="Genomic_DNA"/>
</dbReference>
<organism evidence="2 3">
    <name type="scientific">Rufibacter quisquiliarum</name>
    <dbReference type="NCBI Taxonomy" id="1549639"/>
    <lineage>
        <taxon>Bacteria</taxon>
        <taxon>Pseudomonadati</taxon>
        <taxon>Bacteroidota</taxon>
        <taxon>Cytophagia</taxon>
        <taxon>Cytophagales</taxon>
        <taxon>Hymenobacteraceae</taxon>
        <taxon>Rufibacter</taxon>
    </lineage>
</organism>
<evidence type="ECO:0000313" key="3">
    <source>
        <dbReference type="Proteomes" id="UP000563094"/>
    </source>
</evidence>
<comment type="caution">
    <text evidence="2">The sequence shown here is derived from an EMBL/GenBank/DDBJ whole genome shotgun (WGS) entry which is preliminary data.</text>
</comment>
<protein>
    <submittedName>
        <fullName evidence="2">Uncharacterized protein</fullName>
    </submittedName>
</protein>
<dbReference type="Proteomes" id="UP000563094">
    <property type="component" value="Unassembled WGS sequence"/>
</dbReference>
<evidence type="ECO:0000256" key="1">
    <source>
        <dbReference type="SAM" id="MobiDB-lite"/>
    </source>
</evidence>
<keyword evidence="3" id="KW-1185">Reference proteome</keyword>
<feature type="region of interest" description="Disordered" evidence="1">
    <location>
        <begin position="1"/>
        <end position="20"/>
    </location>
</feature>
<dbReference type="AlphaFoldDB" id="A0A839GG15"/>
<feature type="compositionally biased region" description="Low complexity" evidence="1">
    <location>
        <begin position="1"/>
        <end position="17"/>
    </location>
</feature>
<evidence type="ECO:0000313" key="2">
    <source>
        <dbReference type="EMBL" id="MBA9077822.1"/>
    </source>
</evidence>